<accession>A0ABP6WYR6</accession>
<evidence type="ECO:0000256" key="1">
    <source>
        <dbReference type="SAM" id="MobiDB-lite"/>
    </source>
</evidence>
<sequence length="81" mass="8589">MAVVHVYLVPGTLVRVQDGWCPTCQVSSVWTGPVWRLCPDGVSPNGDITGCAGCDTWNRRPAPAPDRAASLSRDARRAGPG</sequence>
<dbReference type="Proteomes" id="UP001500767">
    <property type="component" value="Unassembled WGS sequence"/>
</dbReference>
<proteinExistence type="predicted"/>
<comment type="caution">
    <text evidence="2">The sequence shown here is derived from an EMBL/GenBank/DDBJ whole genome shotgun (WGS) entry which is preliminary data.</text>
</comment>
<evidence type="ECO:0000313" key="3">
    <source>
        <dbReference type="Proteomes" id="UP001500767"/>
    </source>
</evidence>
<protein>
    <submittedName>
        <fullName evidence="2">Uncharacterized protein</fullName>
    </submittedName>
</protein>
<gene>
    <name evidence="2" type="ORF">GCM10022197_11210</name>
</gene>
<keyword evidence="3" id="KW-1185">Reference proteome</keyword>
<feature type="compositionally biased region" description="Low complexity" evidence="1">
    <location>
        <begin position="62"/>
        <end position="72"/>
    </location>
</feature>
<feature type="region of interest" description="Disordered" evidence="1">
    <location>
        <begin position="62"/>
        <end position="81"/>
    </location>
</feature>
<reference evidence="3" key="1">
    <citation type="journal article" date="2019" name="Int. J. Syst. Evol. Microbiol.">
        <title>The Global Catalogue of Microorganisms (GCM) 10K type strain sequencing project: providing services to taxonomists for standard genome sequencing and annotation.</title>
        <authorList>
            <consortium name="The Broad Institute Genomics Platform"/>
            <consortium name="The Broad Institute Genome Sequencing Center for Infectious Disease"/>
            <person name="Wu L."/>
            <person name="Ma J."/>
        </authorList>
    </citation>
    <scope>NUCLEOTIDE SEQUENCE [LARGE SCALE GENOMIC DNA]</scope>
    <source>
        <strain evidence="3">JCM 16540</strain>
    </source>
</reference>
<evidence type="ECO:0000313" key="2">
    <source>
        <dbReference type="EMBL" id="GAA3557699.1"/>
    </source>
</evidence>
<organism evidence="2 3">
    <name type="scientific">Microlunatus spumicola</name>
    <dbReference type="NCBI Taxonomy" id="81499"/>
    <lineage>
        <taxon>Bacteria</taxon>
        <taxon>Bacillati</taxon>
        <taxon>Actinomycetota</taxon>
        <taxon>Actinomycetes</taxon>
        <taxon>Propionibacteriales</taxon>
        <taxon>Propionibacteriaceae</taxon>
        <taxon>Microlunatus</taxon>
    </lineage>
</organism>
<name>A0ABP6WYR6_9ACTN</name>
<dbReference type="EMBL" id="BAAAYR010000001">
    <property type="protein sequence ID" value="GAA3557699.1"/>
    <property type="molecule type" value="Genomic_DNA"/>
</dbReference>